<evidence type="ECO:0000313" key="1">
    <source>
        <dbReference type="EMBL" id="AKN36683.1"/>
    </source>
</evidence>
<reference evidence="1" key="1">
    <citation type="journal article" date="2015" name="MBio">
        <title>Eco-Evolutionary Dynamics of Episomes among Ecologically Cohesive Bacterial Populations.</title>
        <authorList>
            <person name="Xue H."/>
            <person name="Cordero O.X."/>
            <person name="Camas F.M."/>
            <person name="Trimble W."/>
            <person name="Meyer F."/>
            <person name="Guglielmini J."/>
            <person name="Rocha E.P."/>
            <person name="Polz M.F."/>
        </authorList>
    </citation>
    <scope>NUCLEOTIDE SEQUENCE</scope>
    <source>
        <strain evidence="1">FF_146</strain>
    </source>
</reference>
<name>A0A0H3ZKR5_9VIBR</name>
<protein>
    <submittedName>
        <fullName evidence="1">Uncharacterized protein</fullName>
    </submittedName>
</protein>
<accession>A0A0H3ZKR5</accession>
<proteinExistence type="predicted"/>
<organism evidence="1">
    <name type="scientific">Vibrio genomosp. F6</name>
    <dbReference type="NCBI Taxonomy" id="723172"/>
    <lineage>
        <taxon>Bacteria</taxon>
        <taxon>Pseudomonadati</taxon>
        <taxon>Pseudomonadota</taxon>
        <taxon>Gammaproteobacteria</taxon>
        <taxon>Vibrionales</taxon>
        <taxon>Vibrionaceae</taxon>
        <taxon>Vibrio</taxon>
    </lineage>
</organism>
<dbReference type="EMBL" id="KP795505">
    <property type="protein sequence ID" value="AKN36683.1"/>
    <property type="molecule type" value="Genomic_DNA"/>
</dbReference>
<sequence length="37" mass="4075">MRGVTVLRREQLAHPRAQGVAFPLNVFHAFLFLPGAG</sequence>
<dbReference type="AlphaFoldDB" id="A0A0H3ZKR5"/>